<name>A0A9P8M319_9HYPO</name>
<gene>
    <name evidence="1" type="ORF">MHUMG1_09483</name>
</gene>
<evidence type="ECO:0000313" key="2">
    <source>
        <dbReference type="Proteomes" id="UP000764110"/>
    </source>
</evidence>
<sequence length="86" mass="9491">MGKAAAVAYMTPAAYPAPSKAYMWPLPQIYSGNFTSAVTSLISIQRRDKRGQLETGRLRGSRRGFAKGERFESFALVPSTPEVRHT</sequence>
<comment type="caution">
    <text evidence="1">The sequence shown here is derived from an EMBL/GenBank/DDBJ whole genome shotgun (WGS) entry which is preliminary data.</text>
</comment>
<reference evidence="1 2" key="1">
    <citation type="submission" date="2020-07" db="EMBL/GenBank/DDBJ databases">
        <title>Metarhizium humberi genome.</title>
        <authorList>
            <person name="Lysoe E."/>
        </authorList>
    </citation>
    <scope>NUCLEOTIDE SEQUENCE [LARGE SCALE GENOMIC DNA]</scope>
    <source>
        <strain evidence="1 2">ESALQ1638</strain>
    </source>
</reference>
<evidence type="ECO:0000313" key="1">
    <source>
        <dbReference type="EMBL" id="KAH0592838.1"/>
    </source>
</evidence>
<dbReference type="EMBL" id="JACEFI010000026">
    <property type="protein sequence ID" value="KAH0592838.1"/>
    <property type="molecule type" value="Genomic_DNA"/>
</dbReference>
<dbReference type="Proteomes" id="UP000764110">
    <property type="component" value="Unassembled WGS sequence"/>
</dbReference>
<organism evidence="1 2">
    <name type="scientific">Metarhizium humberi</name>
    <dbReference type="NCBI Taxonomy" id="2596975"/>
    <lineage>
        <taxon>Eukaryota</taxon>
        <taxon>Fungi</taxon>
        <taxon>Dikarya</taxon>
        <taxon>Ascomycota</taxon>
        <taxon>Pezizomycotina</taxon>
        <taxon>Sordariomycetes</taxon>
        <taxon>Hypocreomycetidae</taxon>
        <taxon>Hypocreales</taxon>
        <taxon>Clavicipitaceae</taxon>
        <taxon>Metarhizium</taxon>
    </lineage>
</organism>
<protein>
    <submittedName>
        <fullName evidence="1">Uncharacterized protein</fullName>
    </submittedName>
</protein>
<keyword evidence="2" id="KW-1185">Reference proteome</keyword>
<proteinExistence type="predicted"/>
<accession>A0A9P8M319</accession>
<dbReference type="AlphaFoldDB" id="A0A9P8M319"/>